<dbReference type="InterPro" id="IPR008258">
    <property type="entry name" value="Transglycosylase_SLT_dom_1"/>
</dbReference>
<dbReference type="PANTHER" id="PTHR37423">
    <property type="entry name" value="SOLUBLE LYTIC MUREIN TRANSGLYCOSYLASE-RELATED"/>
    <property type="match status" value="1"/>
</dbReference>
<sequence>MAPVSETKTNRAEKQPSTDFATLLARVESEKVQENPFPFGFASEQSLYLDPINAPPANPAFEEALAPPESTIPDMEAESPGARALPDSPYNGLIEASANKHGVDAGLIYAIIKHESSFHSDATSHAGATGLMQLMPETARGLGVSDAKDPAQNIDGGTRYIRDMLDRYDGDLEKALAAYNAGPGNVDKYGGIPPFRETNAYVPKVMDTYQSLA</sequence>
<dbReference type="KEGG" id="sale:EPH95_06550"/>
<dbReference type="InterPro" id="IPR023346">
    <property type="entry name" value="Lysozyme-like_dom_sf"/>
</dbReference>
<evidence type="ECO:0000313" key="2">
    <source>
        <dbReference type="EMBL" id="QDI93034.1"/>
    </source>
</evidence>
<dbReference type="AlphaFoldDB" id="A0A514LMF1"/>
<dbReference type="Pfam" id="PF01464">
    <property type="entry name" value="SLT"/>
    <property type="match status" value="1"/>
</dbReference>
<dbReference type="Proteomes" id="UP000319756">
    <property type="component" value="Chromosome"/>
</dbReference>
<reference evidence="3" key="1">
    <citation type="submission" date="2019-01" db="EMBL/GenBank/DDBJ databases">
        <title>Genomic analysis of Salicibibacter sp. NKC3-5.</title>
        <authorList>
            <person name="Oh Y.J."/>
        </authorList>
    </citation>
    <scope>NUCLEOTIDE SEQUENCE [LARGE SCALE GENOMIC DNA]</scope>
    <source>
        <strain evidence="3">NKC3-5</strain>
    </source>
</reference>
<dbReference type="CDD" id="cd00254">
    <property type="entry name" value="LT-like"/>
    <property type="match status" value="1"/>
</dbReference>
<accession>A0A514LMF1</accession>
<evidence type="ECO:0000259" key="1">
    <source>
        <dbReference type="Pfam" id="PF01464"/>
    </source>
</evidence>
<dbReference type="Gene3D" id="1.10.530.10">
    <property type="match status" value="1"/>
</dbReference>
<protein>
    <submittedName>
        <fullName evidence="2">Lytic transglycosylase domain-containing protein</fullName>
    </submittedName>
</protein>
<dbReference type="EMBL" id="CP035485">
    <property type="protein sequence ID" value="QDI93034.1"/>
    <property type="molecule type" value="Genomic_DNA"/>
</dbReference>
<proteinExistence type="predicted"/>
<evidence type="ECO:0000313" key="3">
    <source>
        <dbReference type="Proteomes" id="UP000319756"/>
    </source>
</evidence>
<name>A0A514LMF1_9BACI</name>
<dbReference type="PANTHER" id="PTHR37423:SF2">
    <property type="entry name" value="MEMBRANE-BOUND LYTIC MUREIN TRANSGLYCOSYLASE C"/>
    <property type="match status" value="1"/>
</dbReference>
<feature type="domain" description="Transglycosylase SLT" evidence="1">
    <location>
        <begin position="93"/>
        <end position="199"/>
    </location>
</feature>
<gene>
    <name evidence="2" type="ORF">EPH95_06550</name>
</gene>
<organism evidence="2 3">
    <name type="scientific">Salicibibacter halophilus</name>
    <dbReference type="NCBI Taxonomy" id="2502791"/>
    <lineage>
        <taxon>Bacteria</taxon>
        <taxon>Bacillati</taxon>
        <taxon>Bacillota</taxon>
        <taxon>Bacilli</taxon>
        <taxon>Bacillales</taxon>
        <taxon>Bacillaceae</taxon>
        <taxon>Salicibibacter</taxon>
    </lineage>
</organism>
<keyword evidence="3" id="KW-1185">Reference proteome</keyword>
<dbReference type="SUPFAM" id="SSF53955">
    <property type="entry name" value="Lysozyme-like"/>
    <property type="match status" value="1"/>
</dbReference>